<evidence type="ECO:0000313" key="1">
    <source>
        <dbReference type="EMBL" id="MCI22677.1"/>
    </source>
</evidence>
<dbReference type="EMBL" id="LXQA010131743">
    <property type="protein sequence ID" value="MCI22677.1"/>
    <property type="molecule type" value="Genomic_DNA"/>
</dbReference>
<feature type="non-terminal residue" evidence="1">
    <location>
        <position position="1"/>
    </location>
</feature>
<accession>A0A392QFN4</accession>
<dbReference type="AlphaFoldDB" id="A0A392QFN4"/>
<proteinExistence type="predicted"/>
<evidence type="ECO:0000313" key="2">
    <source>
        <dbReference type="Proteomes" id="UP000265520"/>
    </source>
</evidence>
<protein>
    <submittedName>
        <fullName evidence="1">Uncharacterized protein</fullName>
    </submittedName>
</protein>
<sequence length="100" mass="11633">AFRYRMQCFNLGRDMRIYDVDTSFFLGRECVGTMERLGVNTGSSSERMGRDVLESECSRLSEASLRLVEHGEAYSERVEIVNNVKNMDLRRMETTRNSHE</sequence>
<comment type="caution">
    <text evidence="1">The sequence shown here is derived from an EMBL/GenBank/DDBJ whole genome shotgun (WGS) entry which is preliminary data.</text>
</comment>
<name>A0A392QFN4_9FABA</name>
<dbReference type="Proteomes" id="UP000265520">
    <property type="component" value="Unassembled WGS sequence"/>
</dbReference>
<reference evidence="1 2" key="1">
    <citation type="journal article" date="2018" name="Front. Plant Sci.">
        <title>Red Clover (Trifolium pratense) and Zigzag Clover (T. medium) - A Picture of Genomic Similarities and Differences.</title>
        <authorList>
            <person name="Dluhosova J."/>
            <person name="Istvanek J."/>
            <person name="Nedelnik J."/>
            <person name="Repkova J."/>
        </authorList>
    </citation>
    <scope>NUCLEOTIDE SEQUENCE [LARGE SCALE GENOMIC DNA]</scope>
    <source>
        <strain evidence="2">cv. 10/8</strain>
        <tissue evidence="1">Leaf</tissue>
    </source>
</reference>
<keyword evidence="2" id="KW-1185">Reference proteome</keyword>
<organism evidence="1 2">
    <name type="scientific">Trifolium medium</name>
    <dbReference type="NCBI Taxonomy" id="97028"/>
    <lineage>
        <taxon>Eukaryota</taxon>
        <taxon>Viridiplantae</taxon>
        <taxon>Streptophyta</taxon>
        <taxon>Embryophyta</taxon>
        <taxon>Tracheophyta</taxon>
        <taxon>Spermatophyta</taxon>
        <taxon>Magnoliopsida</taxon>
        <taxon>eudicotyledons</taxon>
        <taxon>Gunneridae</taxon>
        <taxon>Pentapetalae</taxon>
        <taxon>rosids</taxon>
        <taxon>fabids</taxon>
        <taxon>Fabales</taxon>
        <taxon>Fabaceae</taxon>
        <taxon>Papilionoideae</taxon>
        <taxon>50 kb inversion clade</taxon>
        <taxon>NPAAA clade</taxon>
        <taxon>Hologalegina</taxon>
        <taxon>IRL clade</taxon>
        <taxon>Trifolieae</taxon>
        <taxon>Trifolium</taxon>
    </lineage>
</organism>